<dbReference type="AlphaFoldDB" id="A0A0E3WQF2"/>
<evidence type="ECO:0000259" key="2">
    <source>
        <dbReference type="PROSITE" id="PS50234"/>
    </source>
</evidence>
<dbReference type="SUPFAM" id="SSF53300">
    <property type="entry name" value="vWA-like"/>
    <property type="match status" value="1"/>
</dbReference>
<sequence length="478" mass="51018">MVILLTDGQGSYSDYYTQQAINNNITVYTVGLGSGVNSALLTSIATSTGGQYFSVSTAEDLPDVFRTISEEIEPADTDGDGVPDITETTGFRDGFGNWYYTDPENSDTDGDGLPDGEEAGGLAEYDGKKYFQLLSDPTKADSDGDFLSDFEEYELGTNPLSEDTDRDGISDFDDEYPLSPASIEPEPGTLEKGRAIVLGAVFGECGIEGGSLAGFVDSEISSSAYYLVGWIGFSLVPVAGAVADARDAVQALINGDELGAALNAAGAFSGIGDGVKTGAALSLFLVKYPSKLNDVQKVVVPLLKYVPLNQAKKVVLDALFDNAATRLVNKYGEVIIADLIVVAEKNGNLEKTIGVVKSEAGRVVWLEEGITEAEAKVLGKKPAGWKHIFEDHIKSYNSIDGNDFAKKFDPSGSNYRNEESIQNLIHEGVAKGTMDSSTGIYYYDVAPDCDKVLRVVVGSNGYIVTAYPFEKVRVPISL</sequence>
<feature type="domain" description="VWFA" evidence="2">
    <location>
        <begin position="1"/>
        <end position="68"/>
    </location>
</feature>
<dbReference type="PATRIC" id="fig|1434111.4.peg.242"/>
<feature type="region of interest" description="Disordered" evidence="1">
    <location>
        <begin position="101"/>
        <end position="121"/>
    </location>
</feature>
<dbReference type="Gene3D" id="3.40.50.410">
    <property type="entry name" value="von Willebrand factor, type A domain"/>
    <property type="match status" value="1"/>
</dbReference>
<accession>A0A0E3WQF2</accession>
<dbReference type="InterPro" id="IPR028974">
    <property type="entry name" value="TSP_type-3_rpt"/>
</dbReference>
<dbReference type="KEGG" id="mls:MSLAZ_0199"/>
<dbReference type="InterPro" id="IPR053180">
    <property type="entry name" value="Ca-binding_acidic-repeat"/>
</dbReference>
<keyword evidence="4" id="KW-1185">Reference proteome</keyword>
<dbReference type="HOGENOM" id="CLU_570633_0_0_2"/>
<evidence type="ECO:0000313" key="4">
    <source>
        <dbReference type="Proteomes" id="UP000033072"/>
    </source>
</evidence>
<feature type="compositionally biased region" description="Acidic residues" evidence="1">
    <location>
        <begin position="104"/>
        <end position="118"/>
    </location>
</feature>
<dbReference type="RefSeq" id="WP_048124287.1">
    <property type="nucleotide sequence ID" value="NZ_CP009515.1"/>
</dbReference>
<dbReference type="CDD" id="cd00198">
    <property type="entry name" value="vWFA"/>
    <property type="match status" value="1"/>
</dbReference>
<dbReference type="PANTHER" id="PTHR37467">
    <property type="entry name" value="EXPORTED CALCIUM-BINDING GLYCOPROTEIN-RELATED"/>
    <property type="match status" value="1"/>
</dbReference>
<dbReference type="EMBL" id="CP009515">
    <property type="protein sequence ID" value="AKB73460.1"/>
    <property type="molecule type" value="Genomic_DNA"/>
</dbReference>
<protein>
    <recommendedName>
        <fullName evidence="2">VWFA domain-containing protein</fullName>
    </recommendedName>
</protein>
<dbReference type="InterPro" id="IPR002035">
    <property type="entry name" value="VWF_A"/>
</dbReference>
<evidence type="ECO:0000256" key="1">
    <source>
        <dbReference type="SAM" id="MobiDB-lite"/>
    </source>
</evidence>
<dbReference type="OrthoDB" id="104719at2157"/>
<proteinExistence type="predicted"/>
<dbReference type="PANTHER" id="PTHR37467:SF1">
    <property type="entry name" value="EXPORTED CALCIUM-BINDING GLYCOPROTEIN"/>
    <property type="match status" value="1"/>
</dbReference>
<dbReference type="GeneID" id="24804870"/>
<dbReference type="SUPFAM" id="SSF103647">
    <property type="entry name" value="TSP type-3 repeat"/>
    <property type="match status" value="1"/>
</dbReference>
<dbReference type="GO" id="GO:0005509">
    <property type="term" value="F:calcium ion binding"/>
    <property type="evidence" value="ECO:0007669"/>
    <property type="project" value="InterPro"/>
</dbReference>
<dbReference type="STRING" id="1434111.MSLAZ_0199"/>
<dbReference type="PROSITE" id="PS50234">
    <property type="entry name" value="VWFA"/>
    <property type="match status" value="1"/>
</dbReference>
<dbReference type="Proteomes" id="UP000033072">
    <property type="component" value="Chromosome"/>
</dbReference>
<dbReference type="InterPro" id="IPR036465">
    <property type="entry name" value="vWFA_dom_sf"/>
</dbReference>
<name>A0A0E3WQF2_9EURY</name>
<reference evidence="3 4" key="1">
    <citation type="submission" date="2014-07" db="EMBL/GenBank/DDBJ databases">
        <title>Methanogenic archaea and the global carbon cycle.</title>
        <authorList>
            <person name="Henriksen J.R."/>
            <person name="Luke J."/>
            <person name="Reinhart S."/>
            <person name="Benedict M.N."/>
            <person name="Youngblut N.D."/>
            <person name="Metcalf M.E."/>
            <person name="Whitaker R.J."/>
            <person name="Metcalf W.W."/>
        </authorList>
    </citation>
    <scope>NUCLEOTIDE SEQUENCE [LARGE SCALE GENOMIC DNA]</scope>
    <source>
        <strain evidence="3 4">Z-7289</strain>
    </source>
</reference>
<organism evidence="3 4">
    <name type="scientific">Methanosarcina lacustris Z-7289</name>
    <dbReference type="NCBI Taxonomy" id="1434111"/>
    <lineage>
        <taxon>Archaea</taxon>
        <taxon>Methanobacteriati</taxon>
        <taxon>Methanobacteriota</taxon>
        <taxon>Stenosarchaea group</taxon>
        <taxon>Methanomicrobia</taxon>
        <taxon>Methanosarcinales</taxon>
        <taxon>Methanosarcinaceae</taxon>
        <taxon>Methanosarcina</taxon>
    </lineage>
</organism>
<evidence type="ECO:0000313" key="3">
    <source>
        <dbReference type="EMBL" id="AKB73460.1"/>
    </source>
</evidence>
<gene>
    <name evidence="3" type="ORF">MSLAZ_0199</name>
</gene>
<dbReference type="Pfam" id="PF00092">
    <property type="entry name" value="VWA"/>
    <property type="match status" value="1"/>
</dbReference>